<gene>
    <name evidence="2" type="ORF">Back11_19330</name>
    <name evidence="3" type="ORF">Back11_33140</name>
</gene>
<keyword evidence="4" id="KW-1185">Reference proteome</keyword>
<dbReference type="EMBL" id="AP019308">
    <property type="protein sequence ID" value="BBH21969.1"/>
    <property type="molecule type" value="Genomic_DNA"/>
</dbReference>
<proteinExistence type="predicted"/>
<protein>
    <submittedName>
        <fullName evidence="2">Uncharacterized protein</fullName>
    </submittedName>
</protein>
<dbReference type="KEGG" id="pbk:Back11_33140"/>
<keyword evidence="1" id="KW-0472">Membrane</keyword>
<feature type="transmembrane region" description="Helical" evidence="1">
    <location>
        <begin position="30"/>
        <end position="48"/>
    </location>
</feature>
<dbReference type="EMBL" id="AP019308">
    <property type="protein sequence ID" value="BBH20588.1"/>
    <property type="molecule type" value="Genomic_DNA"/>
</dbReference>
<dbReference type="Proteomes" id="UP000275368">
    <property type="component" value="Chromosome"/>
</dbReference>
<evidence type="ECO:0000313" key="3">
    <source>
        <dbReference type="EMBL" id="BBH21969.1"/>
    </source>
</evidence>
<keyword evidence="1" id="KW-1133">Transmembrane helix</keyword>
<sequence>MYERLLLASGMPLLIIFGYPALMKTDSPEYYRYVSFMGLTLICIYFFIRYRRNKRKD</sequence>
<name>A0A3G9J9P3_9BACL</name>
<reference evidence="2 4" key="1">
    <citation type="submission" date="2018-11" db="EMBL/GenBank/DDBJ databases">
        <title>Complete genome sequence of Paenibacillus baekrokdamisoli strain KCTC 33723.</title>
        <authorList>
            <person name="Kang S.W."/>
            <person name="Lee K.C."/>
            <person name="Kim K.K."/>
            <person name="Kim J.S."/>
            <person name="Kim D.S."/>
            <person name="Ko S.H."/>
            <person name="Yang S.H."/>
            <person name="Lee J.S."/>
        </authorList>
    </citation>
    <scope>NUCLEOTIDE SEQUENCE [LARGE SCALE GENOMIC DNA]</scope>
    <source>
        <strain evidence="2 4">KCTC 33723</strain>
    </source>
</reference>
<evidence type="ECO:0000313" key="2">
    <source>
        <dbReference type="EMBL" id="BBH20588.1"/>
    </source>
</evidence>
<accession>A0A3G9J9P3</accession>
<evidence type="ECO:0000313" key="4">
    <source>
        <dbReference type="Proteomes" id="UP000275368"/>
    </source>
</evidence>
<dbReference type="KEGG" id="pbk:Back11_19330"/>
<dbReference type="AlphaFoldDB" id="A0A3G9J9P3"/>
<evidence type="ECO:0000256" key="1">
    <source>
        <dbReference type="SAM" id="Phobius"/>
    </source>
</evidence>
<organism evidence="2 4">
    <name type="scientific">Paenibacillus baekrokdamisoli</name>
    <dbReference type="NCBI Taxonomy" id="1712516"/>
    <lineage>
        <taxon>Bacteria</taxon>
        <taxon>Bacillati</taxon>
        <taxon>Bacillota</taxon>
        <taxon>Bacilli</taxon>
        <taxon>Bacillales</taxon>
        <taxon>Paenibacillaceae</taxon>
        <taxon>Paenibacillus</taxon>
    </lineage>
</organism>
<keyword evidence="1" id="KW-0812">Transmembrane</keyword>